<feature type="compositionally biased region" description="Polar residues" evidence="1">
    <location>
        <begin position="31"/>
        <end position="46"/>
    </location>
</feature>
<name>A0A0K2VXU1_MESPL</name>
<dbReference type="EMBL" id="CCND01000012">
    <property type="protein sequence ID" value="CDX56910.1"/>
    <property type="molecule type" value="Genomic_DNA"/>
</dbReference>
<protein>
    <submittedName>
        <fullName evidence="2">Uncharacterized protein</fullName>
    </submittedName>
</protein>
<dbReference type="Proteomes" id="UP000182888">
    <property type="component" value="Unassembled WGS sequence"/>
</dbReference>
<evidence type="ECO:0000313" key="2">
    <source>
        <dbReference type="EMBL" id="CDX56910.1"/>
    </source>
</evidence>
<dbReference type="AlphaFoldDB" id="A0A0K2VXU1"/>
<organism evidence="2 3">
    <name type="scientific">Mesorhizobium plurifarium</name>
    <dbReference type="NCBI Taxonomy" id="69974"/>
    <lineage>
        <taxon>Bacteria</taxon>
        <taxon>Pseudomonadati</taxon>
        <taxon>Pseudomonadota</taxon>
        <taxon>Alphaproteobacteria</taxon>
        <taxon>Hyphomicrobiales</taxon>
        <taxon>Phyllobacteriaceae</taxon>
        <taxon>Mesorhizobium</taxon>
    </lineage>
</organism>
<evidence type="ECO:0000313" key="3">
    <source>
        <dbReference type="Proteomes" id="UP000182888"/>
    </source>
</evidence>
<feature type="region of interest" description="Disordered" evidence="1">
    <location>
        <begin position="1"/>
        <end position="84"/>
    </location>
</feature>
<evidence type="ECO:0000256" key="1">
    <source>
        <dbReference type="SAM" id="MobiDB-lite"/>
    </source>
</evidence>
<accession>A0A0K2VXU1</accession>
<sequence>MNEHPASISALPVIPAPPTSLPGLTGGMNARPSTHQFQSSGLSSSPVRAHSGAFAPDPVEPPAPRFTGTAGAVPPPAPAANSGISCIRTEDGTVILFDRVKGRAVSGLTRTAAEAALLRLKAPGAA</sequence>
<gene>
    <name evidence="2" type="ORF">MPL1032_20786</name>
</gene>
<reference evidence="3" key="1">
    <citation type="submission" date="2014-08" db="EMBL/GenBank/DDBJ databases">
        <authorList>
            <person name="Edwards T."/>
        </authorList>
    </citation>
    <scope>NUCLEOTIDE SEQUENCE [LARGE SCALE GENOMIC DNA]</scope>
</reference>
<proteinExistence type="predicted"/>